<dbReference type="AlphaFoldDB" id="A0A1I1DUC1"/>
<dbReference type="Pfam" id="PF09500">
    <property type="entry name" value="YiiD_C"/>
    <property type="match status" value="1"/>
</dbReference>
<feature type="domain" description="Thioesterase putative" evidence="1">
    <location>
        <begin position="15"/>
        <end position="150"/>
    </location>
</feature>
<dbReference type="STRING" id="1122252.SAMN05660443_0073"/>
<keyword evidence="3" id="KW-1185">Reference proteome</keyword>
<name>A0A1I1DUC1_9GAMM</name>
<dbReference type="InterPro" id="IPR029069">
    <property type="entry name" value="HotDog_dom_sf"/>
</dbReference>
<accession>A0A1I1DUC1</accession>
<proteinExistence type="predicted"/>
<protein>
    <submittedName>
        <fullName evidence="2">Thioesterase domain-containing protein, putative</fullName>
    </submittedName>
</protein>
<evidence type="ECO:0000259" key="1">
    <source>
        <dbReference type="Pfam" id="PF09500"/>
    </source>
</evidence>
<evidence type="ECO:0000313" key="2">
    <source>
        <dbReference type="EMBL" id="SFB78022.1"/>
    </source>
</evidence>
<dbReference type="SUPFAM" id="SSF54637">
    <property type="entry name" value="Thioesterase/thiol ester dehydrase-isomerase"/>
    <property type="match status" value="1"/>
</dbReference>
<reference evidence="2 3" key="1">
    <citation type="submission" date="2016-10" db="EMBL/GenBank/DDBJ databases">
        <authorList>
            <person name="de Groot N.N."/>
        </authorList>
    </citation>
    <scope>NUCLEOTIDE SEQUENCE [LARGE SCALE GENOMIC DNA]</scope>
    <source>
        <strain evidence="2 3">DSM 18438</strain>
    </source>
</reference>
<dbReference type="NCBIfam" id="TIGR02447">
    <property type="entry name" value="yiiD_Cterm"/>
    <property type="match status" value="1"/>
</dbReference>
<dbReference type="Proteomes" id="UP000199058">
    <property type="component" value="Unassembled WGS sequence"/>
</dbReference>
<dbReference type="Gene3D" id="3.10.129.10">
    <property type="entry name" value="Hotdog Thioesterase"/>
    <property type="match status" value="1"/>
</dbReference>
<sequence length="153" mass="17033">MDLMQQIDSNFLPWLKTAIPLTDHMGIKSLQWQEKALVAELELASLVNDKGTGFGGGVAGLATLLGWCYVTLLLDATSQRCPVVVKESSNRFTAPLTEDFEMLCWCEEEGQPQRFLESYAEKGRSSIQLHIEARQQGRIAFTYQGTYVALGKS</sequence>
<gene>
    <name evidence="2" type="ORF">SAMN05660443_0073</name>
</gene>
<organism evidence="2 3">
    <name type="scientific">Marinospirillum celere</name>
    <dbReference type="NCBI Taxonomy" id="1122252"/>
    <lineage>
        <taxon>Bacteria</taxon>
        <taxon>Pseudomonadati</taxon>
        <taxon>Pseudomonadota</taxon>
        <taxon>Gammaproteobacteria</taxon>
        <taxon>Oceanospirillales</taxon>
        <taxon>Oceanospirillaceae</taxon>
        <taxon>Marinospirillum</taxon>
    </lineage>
</organism>
<evidence type="ECO:0000313" key="3">
    <source>
        <dbReference type="Proteomes" id="UP000199058"/>
    </source>
</evidence>
<dbReference type="InterPro" id="IPR012660">
    <property type="entry name" value="YiiD_C"/>
</dbReference>
<dbReference type="OrthoDB" id="572024at2"/>
<dbReference type="EMBL" id="FOLH01000001">
    <property type="protein sequence ID" value="SFB78022.1"/>
    <property type="molecule type" value="Genomic_DNA"/>
</dbReference>
<dbReference type="RefSeq" id="WP_091957580.1">
    <property type="nucleotide sequence ID" value="NZ_FOLH01000001.1"/>
</dbReference>